<proteinExistence type="predicted"/>
<accession>F8NHE4</accession>
<gene>
    <name evidence="1" type="ORF">SERLADRAFT_379549</name>
</gene>
<dbReference type="HOGENOM" id="CLU_3088709_0_0_1"/>
<organism>
    <name type="scientific">Serpula lacrymans var. lacrymans (strain S7.9)</name>
    <name type="common">Dry rot fungus</name>
    <dbReference type="NCBI Taxonomy" id="578457"/>
    <lineage>
        <taxon>Eukaryota</taxon>
        <taxon>Fungi</taxon>
        <taxon>Dikarya</taxon>
        <taxon>Basidiomycota</taxon>
        <taxon>Agaricomycotina</taxon>
        <taxon>Agaricomycetes</taxon>
        <taxon>Agaricomycetidae</taxon>
        <taxon>Boletales</taxon>
        <taxon>Coniophorineae</taxon>
        <taxon>Serpulaceae</taxon>
        <taxon>Serpula</taxon>
    </lineage>
</organism>
<evidence type="ECO:0000313" key="1">
    <source>
        <dbReference type="EMBL" id="EGO29947.1"/>
    </source>
</evidence>
<sequence>MTKTSLLAFEFPRNVSVKALINLRCCTMRSRCSAVNVLDIAAVLEGAWVLDD</sequence>
<name>F8NHE4_SERL9</name>
<dbReference type="AlphaFoldDB" id="F8NHE4"/>
<reference evidence="1" key="1">
    <citation type="submission" date="2011-04" db="EMBL/GenBank/DDBJ databases">
        <title>Evolution of plant cell wall degrading machinery underlies the functional diversity of forest fungi.</title>
        <authorList>
            <consortium name="US DOE Joint Genome Institute (JGI-PGF)"/>
            <person name="Eastwood D.C."/>
            <person name="Floudas D."/>
            <person name="Binder M."/>
            <person name="Majcherczyk A."/>
            <person name="Schneider P."/>
            <person name="Aerts A."/>
            <person name="Asiegbu F.O."/>
            <person name="Baker S.E."/>
            <person name="Barry K."/>
            <person name="Bendiksby M."/>
            <person name="Blumentritt M."/>
            <person name="Coutinho P.M."/>
            <person name="Cullen D."/>
            <person name="Cullen D."/>
            <person name="Gathman A."/>
            <person name="Goodell B."/>
            <person name="Henrissat B."/>
            <person name="Ihrmark K."/>
            <person name="Kauserud H."/>
            <person name="Kohler A."/>
            <person name="LaButti K."/>
            <person name="Lapidus A."/>
            <person name="Lavin J.L."/>
            <person name="Lee Y.-H."/>
            <person name="Lindquist E."/>
            <person name="Lilly W."/>
            <person name="Lucas S."/>
            <person name="Morin E."/>
            <person name="Murat C."/>
            <person name="Oguiza J.A."/>
            <person name="Park J."/>
            <person name="Pisabarro A.G."/>
            <person name="Riley R."/>
            <person name="Rosling A."/>
            <person name="Salamov A."/>
            <person name="Schmidt O."/>
            <person name="Schmutz J."/>
            <person name="Skrede I."/>
            <person name="Stenlid J."/>
            <person name="Wiebenga A."/>
            <person name="Xie X."/>
            <person name="Kues U."/>
            <person name="Hibbett D.S."/>
            <person name="Hoffmeister D."/>
            <person name="Hogberg N."/>
            <person name="Martin F."/>
            <person name="Grigoriev I.V."/>
            <person name="Watkinson S.C."/>
        </authorList>
    </citation>
    <scope>NUCLEOTIDE SEQUENCE</scope>
    <source>
        <strain evidence="1">S7.9</strain>
    </source>
</reference>
<protein>
    <submittedName>
        <fullName evidence="1">Uncharacterized protein</fullName>
    </submittedName>
</protein>
<dbReference type="Proteomes" id="UP000008064">
    <property type="component" value="Unassembled WGS sequence"/>
</dbReference>
<dbReference type="RefSeq" id="XP_007314189.1">
    <property type="nucleotide sequence ID" value="XM_007314127.1"/>
</dbReference>
<dbReference type="KEGG" id="sla:SERLADRAFT_379549"/>
<dbReference type="EMBL" id="GL945429">
    <property type="protein sequence ID" value="EGO29947.1"/>
    <property type="molecule type" value="Genomic_DNA"/>
</dbReference>
<dbReference type="GeneID" id="18810829"/>